<comment type="caution">
    <text evidence="3">The sequence shown here is derived from an EMBL/GenBank/DDBJ whole genome shotgun (WGS) entry which is preliminary data.</text>
</comment>
<evidence type="ECO:0000313" key="4">
    <source>
        <dbReference type="Proteomes" id="UP001518990"/>
    </source>
</evidence>
<keyword evidence="4" id="KW-1185">Reference proteome</keyword>
<gene>
    <name evidence="3" type="ORF">IAI60_12415</name>
</gene>
<evidence type="ECO:0000256" key="1">
    <source>
        <dbReference type="SAM" id="MobiDB-lite"/>
    </source>
</evidence>
<reference evidence="3 4" key="1">
    <citation type="submission" date="2020-09" db="EMBL/GenBank/DDBJ databases">
        <title>Roseomonas.</title>
        <authorList>
            <person name="Zhu W."/>
        </authorList>
    </citation>
    <scope>NUCLEOTIDE SEQUENCE [LARGE SCALE GENOMIC DNA]</scope>
    <source>
        <strain evidence="3 4">1311</strain>
    </source>
</reference>
<protein>
    <submittedName>
        <fullName evidence="3">Uncharacterized protein</fullName>
    </submittedName>
</protein>
<accession>A0ABS3KD61</accession>
<organism evidence="3 4">
    <name type="scientific">Roseomonas marmotae</name>
    <dbReference type="NCBI Taxonomy" id="2768161"/>
    <lineage>
        <taxon>Bacteria</taxon>
        <taxon>Pseudomonadati</taxon>
        <taxon>Pseudomonadota</taxon>
        <taxon>Alphaproteobacteria</taxon>
        <taxon>Acetobacterales</taxon>
        <taxon>Roseomonadaceae</taxon>
        <taxon>Roseomonas</taxon>
    </lineage>
</organism>
<dbReference type="RefSeq" id="WP_207447611.1">
    <property type="nucleotide sequence ID" value="NZ_CP061091.1"/>
</dbReference>
<evidence type="ECO:0000256" key="2">
    <source>
        <dbReference type="SAM" id="SignalP"/>
    </source>
</evidence>
<evidence type="ECO:0000313" key="3">
    <source>
        <dbReference type="EMBL" id="MBO1075409.1"/>
    </source>
</evidence>
<feature type="signal peptide" evidence="2">
    <location>
        <begin position="1"/>
        <end position="21"/>
    </location>
</feature>
<keyword evidence="2" id="KW-0732">Signal</keyword>
<proteinExistence type="predicted"/>
<name>A0ABS3KD61_9PROT</name>
<feature type="region of interest" description="Disordered" evidence="1">
    <location>
        <begin position="50"/>
        <end position="102"/>
    </location>
</feature>
<feature type="compositionally biased region" description="Low complexity" evidence="1">
    <location>
        <begin position="60"/>
        <end position="70"/>
    </location>
</feature>
<sequence>MRYGPAICLALTLAAALPATAAEYRRPTAAQMQEIRRWLCPNGGMPVRGAPGRCDGAGRGSTRSASGFGSPAPGWDHGLPAASRVQSSCPEGTRPTLARGHEDILRCLPG</sequence>
<dbReference type="Proteomes" id="UP001518990">
    <property type="component" value="Unassembled WGS sequence"/>
</dbReference>
<feature type="chain" id="PRO_5046897443" evidence="2">
    <location>
        <begin position="22"/>
        <end position="110"/>
    </location>
</feature>
<dbReference type="EMBL" id="JACTNF010000011">
    <property type="protein sequence ID" value="MBO1075409.1"/>
    <property type="molecule type" value="Genomic_DNA"/>
</dbReference>